<evidence type="ECO:0000256" key="2">
    <source>
        <dbReference type="ARBA" id="ARBA00022448"/>
    </source>
</evidence>
<dbReference type="PROSITE" id="PS50928">
    <property type="entry name" value="ABC_TM1"/>
    <property type="match status" value="1"/>
</dbReference>
<evidence type="ECO:0000256" key="7">
    <source>
        <dbReference type="RuleBase" id="RU363032"/>
    </source>
</evidence>
<feature type="transmembrane region" description="Helical" evidence="7">
    <location>
        <begin position="251"/>
        <end position="275"/>
    </location>
</feature>
<evidence type="ECO:0000256" key="5">
    <source>
        <dbReference type="ARBA" id="ARBA00022989"/>
    </source>
</evidence>
<dbReference type="PANTHER" id="PTHR43386">
    <property type="entry name" value="OLIGOPEPTIDE TRANSPORT SYSTEM PERMEASE PROTEIN APPC"/>
    <property type="match status" value="1"/>
</dbReference>
<evidence type="ECO:0000256" key="4">
    <source>
        <dbReference type="ARBA" id="ARBA00022692"/>
    </source>
</evidence>
<dbReference type="Gene3D" id="1.10.3720.10">
    <property type="entry name" value="MetI-like"/>
    <property type="match status" value="1"/>
</dbReference>
<keyword evidence="3" id="KW-1003">Cell membrane</keyword>
<evidence type="ECO:0000256" key="1">
    <source>
        <dbReference type="ARBA" id="ARBA00004651"/>
    </source>
</evidence>
<reference evidence="10 11" key="1">
    <citation type="submission" date="2015-03" db="EMBL/GenBank/DDBJ databases">
        <title>Luteipulveratus halotolerans sp. nov., a novel actinobacterium (Dermacoccaceae) from Sarawak, Malaysia.</title>
        <authorList>
            <person name="Juboi H."/>
            <person name="Basik A."/>
            <person name="Shamsul S.S."/>
            <person name="Arnold P."/>
            <person name="Schmitt E.K."/>
            <person name="Sanglier J.-J."/>
            <person name="Yeo T."/>
        </authorList>
    </citation>
    <scope>NUCLEOTIDE SEQUENCE [LARGE SCALE GENOMIC DNA]</scope>
    <source>
        <strain evidence="10 11">MN07-A0370</strain>
    </source>
</reference>
<feature type="region of interest" description="Disordered" evidence="8">
    <location>
        <begin position="299"/>
        <end position="318"/>
    </location>
</feature>
<dbReference type="EMBL" id="CP011112">
    <property type="protein sequence ID" value="AKU17116.1"/>
    <property type="molecule type" value="Genomic_DNA"/>
</dbReference>
<dbReference type="InterPro" id="IPR050366">
    <property type="entry name" value="BP-dependent_transpt_permease"/>
</dbReference>
<dbReference type="GO" id="GO:0005886">
    <property type="term" value="C:plasma membrane"/>
    <property type="evidence" value="ECO:0007669"/>
    <property type="project" value="UniProtKB-SubCell"/>
</dbReference>
<evidence type="ECO:0000256" key="6">
    <source>
        <dbReference type="ARBA" id="ARBA00023136"/>
    </source>
</evidence>
<keyword evidence="2 7" id="KW-0813">Transport</keyword>
<organism evidence="10 11">
    <name type="scientific">Luteipulveratus mongoliensis</name>
    <dbReference type="NCBI Taxonomy" id="571913"/>
    <lineage>
        <taxon>Bacteria</taxon>
        <taxon>Bacillati</taxon>
        <taxon>Actinomycetota</taxon>
        <taxon>Actinomycetes</taxon>
        <taxon>Micrococcales</taxon>
        <taxon>Dermacoccaceae</taxon>
        <taxon>Luteipulveratus</taxon>
    </lineage>
</organism>
<name>A0A0K1JK88_9MICO</name>
<dbReference type="SUPFAM" id="SSF161098">
    <property type="entry name" value="MetI-like"/>
    <property type="match status" value="1"/>
</dbReference>
<proteinExistence type="inferred from homology"/>
<feature type="transmembrane region" description="Helical" evidence="7">
    <location>
        <begin position="20"/>
        <end position="40"/>
    </location>
</feature>
<feature type="transmembrane region" description="Helical" evidence="7">
    <location>
        <begin position="83"/>
        <end position="107"/>
    </location>
</feature>
<feature type="transmembrane region" description="Helical" evidence="7">
    <location>
        <begin position="143"/>
        <end position="162"/>
    </location>
</feature>
<dbReference type="CDD" id="cd06261">
    <property type="entry name" value="TM_PBP2"/>
    <property type="match status" value="1"/>
</dbReference>
<comment type="subcellular location">
    <subcellularLocation>
        <location evidence="1 7">Cell membrane</location>
        <topology evidence="1 7">Multi-pass membrane protein</topology>
    </subcellularLocation>
</comment>
<dbReference type="Proteomes" id="UP000066480">
    <property type="component" value="Chromosome"/>
</dbReference>
<keyword evidence="4 7" id="KW-0812">Transmembrane</keyword>
<dbReference type="Pfam" id="PF00528">
    <property type="entry name" value="BPD_transp_1"/>
    <property type="match status" value="1"/>
</dbReference>
<accession>A0A0K1JK88</accession>
<dbReference type="STRING" id="571913.VV02_16700"/>
<sequence length="318" mass="33048">MSKRLRVRIPTNTGVRIGLLIFAFFVLVAVVGPTVVTGLMGRSPTAIDLGALSQPPSGHYWLGTTAQGEDVFAQLVVGTRTSLLIGVVGGTIASVLSVVIGVASAYLGGVVDAAVTAGVNVMIVLPGLPLLIVIASYTQGRGGWVMIAVVIGLTGWAGGARVKRAQTLSLRNRDFVTAAELSGDRPGRIVVHELMPHLAPVIATTFVFSVVGAIFAEAGLAFIGATDINTVSWGSMLANSQKYGALLTGSWWWFAPPGICIALLGTAAGIINFGVDEITNPRQRAVVRARRWARRAAKEAAAQESARTPGTAEIGGAR</sequence>
<feature type="transmembrane region" description="Helical" evidence="7">
    <location>
        <begin position="198"/>
        <end position="223"/>
    </location>
</feature>
<evidence type="ECO:0000313" key="10">
    <source>
        <dbReference type="EMBL" id="AKU17116.1"/>
    </source>
</evidence>
<protein>
    <recommendedName>
        <fullName evidence="9">ABC transmembrane type-1 domain-containing protein</fullName>
    </recommendedName>
</protein>
<dbReference type="KEGG" id="lmoi:VV02_16700"/>
<dbReference type="PANTHER" id="PTHR43386:SF1">
    <property type="entry name" value="D,D-DIPEPTIDE TRANSPORT SYSTEM PERMEASE PROTEIN DDPC-RELATED"/>
    <property type="match status" value="1"/>
</dbReference>
<comment type="similarity">
    <text evidence="7">Belongs to the binding-protein-dependent transport system permease family.</text>
</comment>
<dbReference type="InterPro" id="IPR000515">
    <property type="entry name" value="MetI-like"/>
</dbReference>
<keyword evidence="11" id="KW-1185">Reference proteome</keyword>
<evidence type="ECO:0000313" key="11">
    <source>
        <dbReference type="Proteomes" id="UP000066480"/>
    </source>
</evidence>
<evidence type="ECO:0000259" key="9">
    <source>
        <dbReference type="PROSITE" id="PS50928"/>
    </source>
</evidence>
<gene>
    <name evidence="10" type="ORF">VV02_16700</name>
</gene>
<keyword evidence="6 7" id="KW-0472">Membrane</keyword>
<dbReference type="AlphaFoldDB" id="A0A0K1JK88"/>
<dbReference type="RefSeq" id="WP_083450231.1">
    <property type="nucleotide sequence ID" value="NZ_CP011112.1"/>
</dbReference>
<dbReference type="InterPro" id="IPR035906">
    <property type="entry name" value="MetI-like_sf"/>
</dbReference>
<dbReference type="GO" id="GO:0071916">
    <property type="term" value="F:dipeptide transmembrane transporter activity"/>
    <property type="evidence" value="ECO:0007669"/>
    <property type="project" value="TreeGrafter"/>
</dbReference>
<keyword evidence="5 7" id="KW-1133">Transmembrane helix</keyword>
<feature type="domain" description="ABC transmembrane type-1" evidence="9">
    <location>
        <begin position="79"/>
        <end position="272"/>
    </location>
</feature>
<feature type="transmembrane region" description="Helical" evidence="7">
    <location>
        <begin position="114"/>
        <end position="137"/>
    </location>
</feature>
<dbReference type="OrthoDB" id="6637947at2"/>
<evidence type="ECO:0000256" key="3">
    <source>
        <dbReference type="ARBA" id="ARBA00022475"/>
    </source>
</evidence>
<evidence type="ECO:0000256" key="8">
    <source>
        <dbReference type="SAM" id="MobiDB-lite"/>
    </source>
</evidence>